<dbReference type="eggNOG" id="KOG2427">
    <property type="taxonomic scope" value="Eukaryota"/>
</dbReference>
<dbReference type="AlphaFoldDB" id="A0A061H0J5"/>
<feature type="region of interest" description="Disordered" evidence="1">
    <location>
        <begin position="1"/>
        <end position="26"/>
    </location>
</feature>
<dbReference type="KEGG" id="pfp:PFL1_06619"/>
<dbReference type="Gene3D" id="3.20.10.10">
    <property type="entry name" value="D-amino Acid Aminotransferase, subunit A, domain 2"/>
    <property type="match status" value="1"/>
</dbReference>
<dbReference type="InterPro" id="IPR033979">
    <property type="entry name" value="MINDY_domain"/>
</dbReference>
<feature type="compositionally biased region" description="Gly residues" evidence="1">
    <location>
        <begin position="913"/>
        <end position="929"/>
    </location>
</feature>
<evidence type="ECO:0000259" key="2">
    <source>
        <dbReference type="Pfam" id="PF04424"/>
    </source>
</evidence>
<protein>
    <recommendedName>
        <fullName evidence="2">MINDY deubiquitinase domain-containing protein</fullName>
    </recommendedName>
</protein>
<evidence type="ECO:0000256" key="1">
    <source>
        <dbReference type="SAM" id="MobiDB-lite"/>
    </source>
</evidence>
<dbReference type="HOGENOM" id="CLU_302294_0_0_1"/>
<dbReference type="GO" id="GO:0071108">
    <property type="term" value="P:protein K48-linked deubiquitination"/>
    <property type="evidence" value="ECO:0007669"/>
    <property type="project" value="TreeGrafter"/>
</dbReference>
<name>A0A061H0J5_9BASI</name>
<organism evidence="3 4">
    <name type="scientific">Pseudozyma flocculosa PF-1</name>
    <dbReference type="NCBI Taxonomy" id="1277687"/>
    <lineage>
        <taxon>Eukaryota</taxon>
        <taxon>Fungi</taxon>
        <taxon>Dikarya</taxon>
        <taxon>Basidiomycota</taxon>
        <taxon>Ustilaginomycotina</taxon>
        <taxon>Ustilaginomycetes</taxon>
        <taxon>Ustilaginales</taxon>
        <taxon>Ustilaginaceae</taxon>
        <taxon>Pseudozyma</taxon>
    </lineage>
</organism>
<dbReference type="InterPro" id="IPR007518">
    <property type="entry name" value="MINDY"/>
</dbReference>
<dbReference type="Pfam" id="PF04424">
    <property type="entry name" value="MINDY_DUB"/>
    <property type="match status" value="1"/>
</dbReference>
<dbReference type="OrthoDB" id="10261212at2759"/>
<dbReference type="InterPro" id="IPR043132">
    <property type="entry name" value="BCAT-like_C"/>
</dbReference>
<evidence type="ECO:0000313" key="4">
    <source>
        <dbReference type="Proteomes" id="UP000053664"/>
    </source>
</evidence>
<sequence length="955" mass="99510">MPSAVPLQARRADAGDGDDPEGEGEAQWSTKDIYWRGQPAKIITQNRNGPCSLIALCNVLLLRGEVHLTPPDRPVVSYSYLSQLLADHLLARSASDPSLDLGAALSILPRTQRGLDVDVCFASHDAFSTTRPAADADAPSPSDQSDSGAGELALFKLCGVPLVHGWLADPADSQAYQAVLQAGSYNRAVDVVVQGDEIAKGAVVQDRGVGALASQLEAASLSKAPAAAHGDGATADPSSWSEHEAAQVHQALVVQQFLDSTSTQLTYHGLFVLAQAIQPGQLVALFRNSHVSVLYCRLPDEGGADSDATPNLFTLVTDSAFLMEDEIVWESLVDVDGASSEFFDGKLRKATVRGGGDFVGGRQEGGLVDGSGGPTSQQIEDADYALAVQLHQRDQDRLEDARRRRQFRNGAGGGVVPRPGMGQRPQGNAPGSSYDGHRMGAHNGYDPGYAAAAAAASAPIVPTEVFTTMRYQVQPVRADGAAVGGASLIDMDGTAQGPISRADADALVDAMLPDELVRRKKIGAAAPATATATAMAGPSAPSTNPFLAEGEIVQQPVVAVPVPPTNPFAPAMAAAAAEEAAPLDPVVASHRLARHVPLLSAHLERLEVSAGAMCRIYPQAWSATLLKQRRVLEKQEILRAIDEAVSSAPPGGSEVRGIRVAIKRGGRIEVHLRDLTPFPSSSSLSGDADGGLAGRAPAPSVRIDTEPTRVRMLDLEPVVFNKTDARGFYEAAKVRASADPSVLSGVRPEDGRCFDVILWTDEALEGVQGGTPADAGASASGAEAQVTESSIANVVVELLPPGSGAGAPSRFVTPPTQLGMLDGPLRRRLVDEGLIDEEAVAVSRLRALVARGEARVWLCNSLRGVWQVELVDNLAFTLPPAGSQGQAAMAPRRRDENGGEAKKRFSSLMRKNGNGGTGAGAGAGAGSGAGSAETDLTGGKKKKGAKGKDDKCVVM</sequence>
<dbReference type="SUPFAM" id="SSF56752">
    <property type="entry name" value="D-aminoacid aminotransferase-like PLP-dependent enzymes"/>
    <property type="match status" value="1"/>
</dbReference>
<feature type="compositionally biased region" description="Basic and acidic residues" evidence="1">
    <location>
        <begin position="946"/>
        <end position="955"/>
    </location>
</feature>
<dbReference type="InterPro" id="IPR036038">
    <property type="entry name" value="Aminotransferase-like"/>
</dbReference>
<dbReference type="PANTHER" id="PTHR18063:SF6">
    <property type="entry name" value="UBIQUITIN CARBOXYL-TERMINAL HYDROLASE"/>
    <property type="match status" value="1"/>
</dbReference>
<evidence type="ECO:0000313" key="3">
    <source>
        <dbReference type="EMBL" id="EPQ25752.1"/>
    </source>
</evidence>
<reference evidence="3 4" key="1">
    <citation type="journal article" date="2013" name="Plant Cell">
        <title>The transition from a phytopathogenic smut ancestor to an anamorphic biocontrol agent deciphered by comparative whole-genome analysis.</title>
        <authorList>
            <person name="Lefebvre F."/>
            <person name="Joly D.L."/>
            <person name="Labbe C."/>
            <person name="Teichmann B."/>
            <person name="Linning R."/>
            <person name="Belzile F."/>
            <person name="Bakkeren G."/>
            <person name="Belanger R.R."/>
        </authorList>
    </citation>
    <scope>NUCLEOTIDE SEQUENCE [LARGE SCALE GENOMIC DNA]</scope>
    <source>
        <strain evidence="3 4">PF-1</strain>
    </source>
</reference>
<dbReference type="PANTHER" id="PTHR18063">
    <property type="entry name" value="NF-E2 INDUCIBLE PROTEIN"/>
    <property type="match status" value="1"/>
</dbReference>
<dbReference type="EMBL" id="KE361650">
    <property type="protein sequence ID" value="EPQ25752.1"/>
    <property type="molecule type" value="Genomic_DNA"/>
</dbReference>
<dbReference type="Proteomes" id="UP000053664">
    <property type="component" value="Unassembled WGS sequence"/>
</dbReference>
<feature type="compositionally biased region" description="Basic and acidic residues" evidence="1">
    <location>
        <begin position="892"/>
        <end position="903"/>
    </location>
</feature>
<dbReference type="GO" id="GO:0016807">
    <property type="term" value="F:cysteine-type carboxypeptidase activity"/>
    <property type="evidence" value="ECO:0007669"/>
    <property type="project" value="TreeGrafter"/>
</dbReference>
<feature type="domain" description="MINDY deubiquitinase" evidence="2">
    <location>
        <begin position="27"/>
        <end position="346"/>
    </location>
</feature>
<dbReference type="GO" id="GO:1990380">
    <property type="term" value="F:K48-linked deubiquitinase activity"/>
    <property type="evidence" value="ECO:0007669"/>
    <property type="project" value="InterPro"/>
</dbReference>
<accession>A0A061H0J5</accession>
<proteinExistence type="predicted"/>
<gene>
    <name evidence="3" type="ORF">PFL1_06619</name>
</gene>
<dbReference type="GO" id="GO:0005829">
    <property type="term" value="C:cytosol"/>
    <property type="evidence" value="ECO:0007669"/>
    <property type="project" value="TreeGrafter"/>
</dbReference>
<dbReference type="GO" id="GO:0071944">
    <property type="term" value="C:cell periphery"/>
    <property type="evidence" value="ECO:0007669"/>
    <property type="project" value="TreeGrafter"/>
</dbReference>
<dbReference type="GO" id="GO:0004843">
    <property type="term" value="F:cysteine-type deubiquitinase activity"/>
    <property type="evidence" value="ECO:0007669"/>
    <property type="project" value="InterPro"/>
</dbReference>
<dbReference type="RefSeq" id="XP_007882356.1">
    <property type="nucleotide sequence ID" value="XM_007884165.1"/>
</dbReference>
<feature type="region of interest" description="Disordered" evidence="1">
    <location>
        <begin position="679"/>
        <end position="700"/>
    </location>
</feature>
<feature type="region of interest" description="Disordered" evidence="1">
    <location>
        <begin position="881"/>
        <end position="955"/>
    </location>
</feature>
<feature type="region of interest" description="Disordered" evidence="1">
    <location>
        <begin position="407"/>
        <end position="440"/>
    </location>
</feature>
<dbReference type="GeneID" id="19320691"/>
<feature type="compositionally biased region" description="Acidic residues" evidence="1">
    <location>
        <begin position="15"/>
        <end position="24"/>
    </location>
</feature>